<dbReference type="EMBL" id="JAATIP010000184">
    <property type="protein sequence ID" value="KAF4362402.1"/>
    <property type="molecule type" value="Genomic_DNA"/>
</dbReference>
<gene>
    <name evidence="1" type="ORF">F8388_012194</name>
    <name evidence="2" type="ORF">G4B88_030675</name>
</gene>
<protein>
    <submittedName>
        <fullName evidence="2">Uncharacterized protein</fullName>
    </submittedName>
</protein>
<evidence type="ECO:0000313" key="2">
    <source>
        <dbReference type="EMBL" id="KAF4390997.1"/>
    </source>
</evidence>
<keyword evidence="4" id="KW-1185">Reference proteome</keyword>
<evidence type="ECO:0000313" key="3">
    <source>
        <dbReference type="Proteomes" id="UP000525078"/>
    </source>
</evidence>
<accession>A0A7J6H6U6</accession>
<comment type="caution">
    <text evidence="2">The sequence shown here is derived from an EMBL/GenBank/DDBJ whole genome shotgun (WGS) entry which is preliminary data.</text>
</comment>
<organism evidence="2 4">
    <name type="scientific">Cannabis sativa</name>
    <name type="common">Hemp</name>
    <name type="synonym">Marijuana</name>
    <dbReference type="NCBI Taxonomy" id="3483"/>
    <lineage>
        <taxon>Eukaryota</taxon>
        <taxon>Viridiplantae</taxon>
        <taxon>Streptophyta</taxon>
        <taxon>Embryophyta</taxon>
        <taxon>Tracheophyta</taxon>
        <taxon>Spermatophyta</taxon>
        <taxon>Magnoliopsida</taxon>
        <taxon>eudicotyledons</taxon>
        <taxon>Gunneridae</taxon>
        <taxon>Pentapetalae</taxon>
        <taxon>rosids</taxon>
        <taxon>fabids</taxon>
        <taxon>Rosales</taxon>
        <taxon>Cannabaceae</taxon>
        <taxon>Cannabis</taxon>
    </lineage>
</organism>
<dbReference type="AlphaFoldDB" id="A0A7J6H6U6"/>
<name>A0A7J6H6U6_CANSA</name>
<evidence type="ECO:0000313" key="4">
    <source>
        <dbReference type="Proteomes" id="UP000583929"/>
    </source>
</evidence>
<dbReference type="EMBL" id="JAATIQ010000061">
    <property type="protein sequence ID" value="KAF4390997.1"/>
    <property type="molecule type" value="Genomic_DNA"/>
</dbReference>
<reference evidence="3 4" key="1">
    <citation type="journal article" date="2020" name="bioRxiv">
        <title>Sequence and annotation of 42 cannabis genomes reveals extensive copy number variation in cannabinoid synthesis and pathogen resistance genes.</title>
        <authorList>
            <person name="Mckernan K.J."/>
            <person name="Helbert Y."/>
            <person name="Kane L.T."/>
            <person name="Ebling H."/>
            <person name="Zhang L."/>
            <person name="Liu B."/>
            <person name="Eaton Z."/>
            <person name="Mclaughlin S."/>
            <person name="Kingan S."/>
            <person name="Baybayan P."/>
            <person name="Concepcion G."/>
            <person name="Jordan M."/>
            <person name="Riva A."/>
            <person name="Barbazuk W."/>
            <person name="Harkins T."/>
        </authorList>
    </citation>
    <scope>NUCLEOTIDE SEQUENCE [LARGE SCALE GENOMIC DNA]</scope>
    <source>
        <strain evidence="3 4">cv. Jamaican Lion 4</strain>
        <strain evidence="2">Father</strain>
        <strain evidence="1">Mother</strain>
        <tissue evidence="2">Leaf</tissue>
    </source>
</reference>
<sequence length="68" mass="7875">MAKELNSQLANYECVVKKKLVINISEKTESESEEDESFAKLLQPEQNCFDPVMRIGRGFEDFLSNKFK</sequence>
<dbReference type="Proteomes" id="UP000583929">
    <property type="component" value="Unassembled WGS sequence"/>
</dbReference>
<dbReference type="Proteomes" id="UP000525078">
    <property type="component" value="Unassembled WGS sequence"/>
</dbReference>
<proteinExistence type="predicted"/>
<evidence type="ECO:0000313" key="1">
    <source>
        <dbReference type="EMBL" id="KAF4362402.1"/>
    </source>
</evidence>